<dbReference type="RefSeq" id="WP_284391980.1">
    <property type="nucleotide sequence ID" value="NZ_BSNK01000002.1"/>
</dbReference>
<dbReference type="InterPro" id="IPR017972">
    <property type="entry name" value="Cyt_P450_CS"/>
</dbReference>
<dbReference type="Proteomes" id="UP001161391">
    <property type="component" value="Unassembled WGS sequence"/>
</dbReference>
<organism evidence="8 9">
    <name type="scientific">Algimonas ampicilliniresistens</name>
    <dbReference type="NCBI Taxonomy" id="1298735"/>
    <lineage>
        <taxon>Bacteria</taxon>
        <taxon>Pseudomonadati</taxon>
        <taxon>Pseudomonadota</taxon>
        <taxon>Alphaproteobacteria</taxon>
        <taxon>Maricaulales</taxon>
        <taxon>Robiginitomaculaceae</taxon>
        <taxon>Algimonas</taxon>
    </lineage>
</organism>
<proteinExistence type="inferred from homology"/>
<dbReference type="PANTHER" id="PTHR24291:SF50">
    <property type="entry name" value="BIFUNCTIONAL ALBAFLAVENONE MONOOXYGENASE_TERPENE SYNTHASE"/>
    <property type="match status" value="1"/>
</dbReference>
<dbReference type="EMBL" id="BSNK01000002">
    <property type="protein sequence ID" value="GLQ24963.1"/>
    <property type="molecule type" value="Genomic_DNA"/>
</dbReference>
<keyword evidence="4 7" id="KW-0560">Oxidoreductase</keyword>
<comment type="caution">
    <text evidence="8">The sequence shown here is derived from an EMBL/GenBank/DDBJ whole genome shotgun (WGS) entry which is preliminary data.</text>
</comment>
<dbReference type="PANTHER" id="PTHR24291">
    <property type="entry name" value="CYTOCHROME P450 FAMILY 4"/>
    <property type="match status" value="1"/>
</dbReference>
<comment type="similarity">
    <text evidence="1 7">Belongs to the cytochrome P450 family.</text>
</comment>
<dbReference type="PRINTS" id="PR00463">
    <property type="entry name" value="EP450I"/>
</dbReference>
<keyword evidence="6 7" id="KW-0503">Monooxygenase</keyword>
<dbReference type="InterPro" id="IPR001128">
    <property type="entry name" value="Cyt_P450"/>
</dbReference>
<evidence type="ECO:0000256" key="3">
    <source>
        <dbReference type="ARBA" id="ARBA00022723"/>
    </source>
</evidence>
<evidence type="ECO:0000256" key="6">
    <source>
        <dbReference type="ARBA" id="ARBA00023033"/>
    </source>
</evidence>
<evidence type="ECO:0000256" key="1">
    <source>
        <dbReference type="ARBA" id="ARBA00010617"/>
    </source>
</evidence>
<evidence type="ECO:0000313" key="8">
    <source>
        <dbReference type="EMBL" id="GLQ24963.1"/>
    </source>
</evidence>
<evidence type="ECO:0000256" key="7">
    <source>
        <dbReference type="RuleBase" id="RU000461"/>
    </source>
</evidence>
<evidence type="ECO:0000313" key="9">
    <source>
        <dbReference type="Proteomes" id="UP001161391"/>
    </source>
</evidence>
<evidence type="ECO:0000256" key="5">
    <source>
        <dbReference type="ARBA" id="ARBA00023004"/>
    </source>
</evidence>
<gene>
    <name evidence="8" type="ORF">GCM10007853_28370</name>
</gene>
<dbReference type="PROSITE" id="PS00086">
    <property type="entry name" value="CYTOCHROME_P450"/>
    <property type="match status" value="1"/>
</dbReference>
<evidence type="ECO:0000256" key="2">
    <source>
        <dbReference type="ARBA" id="ARBA00022617"/>
    </source>
</evidence>
<dbReference type="InterPro" id="IPR050196">
    <property type="entry name" value="Cytochrome_P450_Monoox"/>
</dbReference>
<reference evidence="8" key="2">
    <citation type="submission" date="2023-01" db="EMBL/GenBank/DDBJ databases">
        <title>Draft genome sequence of Algimonas ampicilliniresistens strain NBRC 108219.</title>
        <authorList>
            <person name="Sun Q."/>
            <person name="Mori K."/>
        </authorList>
    </citation>
    <scope>NUCLEOTIDE SEQUENCE</scope>
    <source>
        <strain evidence="8">NBRC 108219</strain>
    </source>
</reference>
<dbReference type="Gene3D" id="1.10.630.10">
    <property type="entry name" value="Cytochrome P450"/>
    <property type="match status" value="1"/>
</dbReference>
<keyword evidence="9" id="KW-1185">Reference proteome</keyword>
<keyword evidence="3 7" id="KW-0479">Metal-binding</keyword>
<keyword evidence="5 7" id="KW-0408">Iron</keyword>
<accession>A0ABQ5VBU4</accession>
<reference evidence="8" key="1">
    <citation type="journal article" date="2014" name="Int. J. Syst. Evol. Microbiol.">
        <title>Complete genome of a new Firmicutes species belonging to the dominant human colonic microbiota ('Ruminococcus bicirculans') reveals two chromosomes and a selective capacity to utilize plant glucans.</title>
        <authorList>
            <consortium name="NISC Comparative Sequencing Program"/>
            <person name="Wegmann U."/>
            <person name="Louis P."/>
            <person name="Goesmann A."/>
            <person name="Henrissat B."/>
            <person name="Duncan S.H."/>
            <person name="Flint H.J."/>
        </authorList>
    </citation>
    <scope>NUCLEOTIDE SEQUENCE</scope>
    <source>
        <strain evidence="8">NBRC 108219</strain>
    </source>
</reference>
<evidence type="ECO:0000256" key="4">
    <source>
        <dbReference type="ARBA" id="ARBA00023002"/>
    </source>
</evidence>
<name>A0ABQ5VBU4_9PROT</name>
<keyword evidence="2 7" id="KW-0349">Heme</keyword>
<dbReference type="InterPro" id="IPR036396">
    <property type="entry name" value="Cyt_P450_sf"/>
</dbReference>
<dbReference type="SUPFAM" id="SSF48264">
    <property type="entry name" value="Cytochrome P450"/>
    <property type="match status" value="1"/>
</dbReference>
<dbReference type="PRINTS" id="PR00385">
    <property type="entry name" value="P450"/>
</dbReference>
<protein>
    <submittedName>
        <fullName evidence="8">Cytochrome P450</fullName>
    </submittedName>
</protein>
<sequence length="473" mass="53793">MGKSRHDYSFRPEPRWEEGRFVPPGPLPIERSVSDWDRIDWIRYLFASSKNPIFGQTVESLEGFDDVATGMGRTFFTPSHPDTIRETFVAKADALRLSGIRNAILKPVLREGLLTSEGERWKHDRRALAPIFTPRHVNGFAQGMASTTEGHLDRLLSKETVAFDQVCVDLTYQVLSDVLFSGELDGGRQASLHDIDRFLSSMGRPDPFDLTNVPQWVPRFTRIGRMGIVKRLRTRIGQLGENRRTRIDTGETVPDDLLTLLLTSTDAGSDPLSEDQLVDQLITFIAAGHETTSRALTWLFYLLSQDTEARARLEDEVDGLDITQPPQNWPDALPFTRACLDEAMRLYPPAPFLSRELNRDETLAGKALPEGAIVFGNLWMVHRHRQLWDQPDAFVPERFLPEAKTKIGRFQYLPFGLGPRVCIGARFAQIEAMILTTLIARRYRLSLDGPHPWPLARVTIRPEKPLMMRVEKR</sequence>
<dbReference type="Pfam" id="PF00067">
    <property type="entry name" value="p450"/>
    <property type="match status" value="1"/>
</dbReference>
<dbReference type="InterPro" id="IPR002401">
    <property type="entry name" value="Cyt_P450_E_grp-I"/>
</dbReference>